<reference evidence="1" key="2">
    <citation type="journal article" date="2015" name="Fish Shellfish Immunol.">
        <title>Early steps in the European eel (Anguilla anguilla)-Vibrio vulnificus interaction in the gills: Role of the RtxA13 toxin.</title>
        <authorList>
            <person name="Callol A."/>
            <person name="Pajuelo D."/>
            <person name="Ebbesson L."/>
            <person name="Teles M."/>
            <person name="MacKenzie S."/>
            <person name="Amaro C."/>
        </authorList>
    </citation>
    <scope>NUCLEOTIDE SEQUENCE</scope>
</reference>
<proteinExistence type="predicted"/>
<dbReference type="EMBL" id="GBXM01085931">
    <property type="protein sequence ID" value="JAH22646.1"/>
    <property type="molecule type" value="Transcribed_RNA"/>
</dbReference>
<accession>A0A0E9R0C7</accession>
<protein>
    <submittedName>
        <fullName evidence="1">Uncharacterized protein</fullName>
    </submittedName>
</protein>
<name>A0A0E9R0C7_ANGAN</name>
<evidence type="ECO:0000313" key="1">
    <source>
        <dbReference type="EMBL" id="JAH22646.1"/>
    </source>
</evidence>
<organism evidence="1">
    <name type="scientific">Anguilla anguilla</name>
    <name type="common">European freshwater eel</name>
    <name type="synonym">Muraena anguilla</name>
    <dbReference type="NCBI Taxonomy" id="7936"/>
    <lineage>
        <taxon>Eukaryota</taxon>
        <taxon>Metazoa</taxon>
        <taxon>Chordata</taxon>
        <taxon>Craniata</taxon>
        <taxon>Vertebrata</taxon>
        <taxon>Euteleostomi</taxon>
        <taxon>Actinopterygii</taxon>
        <taxon>Neopterygii</taxon>
        <taxon>Teleostei</taxon>
        <taxon>Anguilliformes</taxon>
        <taxon>Anguillidae</taxon>
        <taxon>Anguilla</taxon>
    </lineage>
</organism>
<sequence length="10" mass="1109">MGTLYVIILS</sequence>
<reference evidence="1" key="1">
    <citation type="submission" date="2014-11" db="EMBL/GenBank/DDBJ databases">
        <authorList>
            <person name="Amaro Gonzalez C."/>
        </authorList>
    </citation>
    <scope>NUCLEOTIDE SEQUENCE</scope>
</reference>